<evidence type="ECO:0000313" key="1">
    <source>
        <dbReference type="EMBL" id="CAH1193810.1"/>
    </source>
</evidence>
<sequence>MNIQVTPLAERKLTERKLTERLGGKPGFFKLLFDTESCGCDGINVSDRQFIYARQQEV</sequence>
<proteinExistence type="predicted"/>
<evidence type="ECO:0000313" key="2">
    <source>
        <dbReference type="Proteomes" id="UP000838324"/>
    </source>
</evidence>
<gene>
    <name evidence="1" type="ORF">PAECIP111892_01323</name>
</gene>
<dbReference type="EMBL" id="CAKMMG010000001">
    <property type="protein sequence ID" value="CAH1193810.1"/>
    <property type="molecule type" value="Genomic_DNA"/>
</dbReference>
<reference evidence="1" key="1">
    <citation type="submission" date="2022-01" db="EMBL/GenBank/DDBJ databases">
        <authorList>
            <person name="Criscuolo A."/>
        </authorList>
    </citation>
    <scope>NUCLEOTIDE SEQUENCE</scope>
    <source>
        <strain evidence="1">CIP111892</strain>
    </source>
</reference>
<keyword evidence="2" id="KW-1185">Reference proteome</keyword>
<dbReference type="RefSeq" id="WP_236331115.1">
    <property type="nucleotide sequence ID" value="NZ_CAKMMG010000001.1"/>
</dbReference>
<dbReference type="Proteomes" id="UP000838324">
    <property type="component" value="Unassembled WGS sequence"/>
</dbReference>
<accession>A0ABN8G146</accession>
<protein>
    <recommendedName>
        <fullName evidence="3">FeS cluster biogenesis domain-containing protein</fullName>
    </recommendedName>
</protein>
<comment type="caution">
    <text evidence="1">The sequence shown here is derived from an EMBL/GenBank/DDBJ whole genome shotgun (WGS) entry which is preliminary data.</text>
</comment>
<name>A0ABN8G146_9BACL</name>
<evidence type="ECO:0008006" key="3">
    <source>
        <dbReference type="Google" id="ProtNLM"/>
    </source>
</evidence>
<organism evidence="1 2">
    <name type="scientific">Paenibacillus auburnensis</name>
    <dbReference type="NCBI Taxonomy" id="2905649"/>
    <lineage>
        <taxon>Bacteria</taxon>
        <taxon>Bacillati</taxon>
        <taxon>Bacillota</taxon>
        <taxon>Bacilli</taxon>
        <taxon>Bacillales</taxon>
        <taxon>Paenibacillaceae</taxon>
        <taxon>Paenibacillus</taxon>
    </lineage>
</organism>